<dbReference type="PANTHER" id="PTHR44688:SF16">
    <property type="entry name" value="DNA-BINDING TRANSCRIPTIONAL ACTIVATOR DEVR_DOSR"/>
    <property type="match status" value="1"/>
</dbReference>
<keyword evidence="1" id="KW-0805">Transcription regulation</keyword>
<feature type="domain" description="HTH luxR-type" evidence="5">
    <location>
        <begin position="258"/>
        <end position="323"/>
    </location>
</feature>
<dbReference type="Pfam" id="PF00196">
    <property type="entry name" value="GerE"/>
    <property type="match status" value="1"/>
</dbReference>
<evidence type="ECO:0000313" key="7">
    <source>
        <dbReference type="Proteomes" id="UP000275048"/>
    </source>
</evidence>
<dbReference type="SUPFAM" id="SSF46894">
    <property type="entry name" value="C-terminal effector domain of the bipartite response regulators"/>
    <property type="match status" value="1"/>
</dbReference>
<dbReference type="CDD" id="cd06170">
    <property type="entry name" value="LuxR_C_like"/>
    <property type="match status" value="1"/>
</dbReference>
<evidence type="ECO:0000256" key="2">
    <source>
        <dbReference type="ARBA" id="ARBA00023125"/>
    </source>
</evidence>
<dbReference type="AlphaFoldDB" id="A0A3M8AM90"/>
<dbReference type="PANTHER" id="PTHR44688">
    <property type="entry name" value="DNA-BINDING TRANSCRIPTIONAL ACTIVATOR DEVR_DOSR"/>
    <property type="match status" value="1"/>
</dbReference>
<dbReference type="OrthoDB" id="9816529at2"/>
<name>A0A3M8AM90_9MICO</name>
<protein>
    <submittedName>
        <fullName evidence="6">LuxR family transcriptional regulator</fullName>
    </submittedName>
</protein>
<dbReference type="RefSeq" id="WP_122935160.1">
    <property type="nucleotide sequence ID" value="NZ_JBHSNT010000007.1"/>
</dbReference>
<proteinExistence type="predicted"/>
<dbReference type="SMART" id="SM00421">
    <property type="entry name" value="HTH_LUXR"/>
    <property type="match status" value="1"/>
</dbReference>
<dbReference type="PROSITE" id="PS50043">
    <property type="entry name" value="HTH_LUXR_2"/>
    <property type="match status" value="1"/>
</dbReference>
<keyword evidence="7" id="KW-1185">Reference proteome</keyword>
<dbReference type="InterPro" id="IPR016032">
    <property type="entry name" value="Sig_transdc_resp-reg_C-effctor"/>
</dbReference>
<evidence type="ECO:0000313" key="6">
    <source>
        <dbReference type="EMBL" id="RNB52322.1"/>
    </source>
</evidence>
<keyword evidence="2" id="KW-0238">DNA-binding</keyword>
<dbReference type="InterPro" id="IPR000792">
    <property type="entry name" value="Tscrpt_reg_LuxR_C"/>
</dbReference>
<keyword evidence="3" id="KW-0804">Transcription</keyword>
<dbReference type="PROSITE" id="PS00622">
    <property type="entry name" value="HTH_LUXR_1"/>
    <property type="match status" value="1"/>
</dbReference>
<dbReference type="InterPro" id="IPR036388">
    <property type="entry name" value="WH-like_DNA-bd_sf"/>
</dbReference>
<evidence type="ECO:0000259" key="5">
    <source>
        <dbReference type="PROSITE" id="PS50043"/>
    </source>
</evidence>
<feature type="compositionally biased region" description="Basic and acidic residues" evidence="4">
    <location>
        <begin position="243"/>
        <end position="254"/>
    </location>
</feature>
<accession>A0A3M8AM90</accession>
<dbReference type="PRINTS" id="PR00038">
    <property type="entry name" value="HTHLUXR"/>
</dbReference>
<evidence type="ECO:0000256" key="1">
    <source>
        <dbReference type="ARBA" id="ARBA00023015"/>
    </source>
</evidence>
<evidence type="ECO:0000256" key="4">
    <source>
        <dbReference type="SAM" id="MobiDB-lite"/>
    </source>
</evidence>
<organism evidence="6 7">
    <name type="scientific">Agromyces tardus</name>
    <dbReference type="NCBI Taxonomy" id="2583849"/>
    <lineage>
        <taxon>Bacteria</taxon>
        <taxon>Bacillati</taxon>
        <taxon>Actinomycetota</taxon>
        <taxon>Actinomycetes</taxon>
        <taxon>Micrococcales</taxon>
        <taxon>Microbacteriaceae</taxon>
        <taxon>Agromyces</taxon>
    </lineage>
</organism>
<dbReference type="Proteomes" id="UP000275048">
    <property type="component" value="Unassembled WGS sequence"/>
</dbReference>
<sequence>MDAASTGNSQDDAWAADSRRWLRDLGALLALPAMWVDHEPAEIASGLLSVLFGVLQLDGAYARFDDPQRGGGPLETWRPSGSRMPAELRLVLDSATPQAQGVTTTAVETPGLEPLRVTRVPLALPWETGLVLVSSVRSDFPTAMETHLLRVAVSQAAIAIHTARRLAHEHAARVVAEAALVRQDELLRSLVADVEPSLMSLSRRVQEASRLLAELDALHVTTPPVTTPPGAVPSGAAPPVAGREARGDSADRTEGAPARALQPALTRREIETLGLLAQGLSNKEIAGVMWLSDRTVERHITSLYRKIGVARRSEATAFALRHGVV</sequence>
<dbReference type="GO" id="GO:0003677">
    <property type="term" value="F:DNA binding"/>
    <property type="evidence" value="ECO:0007669"/>
    <property type="project" value="UniProtKB-KW"/>
</dbReference>
<comment type="caution">
    <text evidence="6">The sequence shown here is derived from an EMBL/GenBank/DDBJ whole genome shotgun (WGS) entry which is preliminary data.</text>
</comment>
<feature type="compositionally biased region" description="Low complexity" evidence="4">
    <location>
        <begin position="232"/>
        <end position="242"/>
    </location>
</feature>
<dbReference type="EMBL" id="RHHB01000001">
    <property type="protein sequence ID" value="RNB52322.1"/>
    <property type="molecule type" value="Genomic_DNA"/>
</dbReference>
<evidence type="ECO:0000256" key="3">
    <source>
        <dbReference type="ARBA" id="ARBA00023163"/>
    </source>
</evidence>
<feature type="region of interest" description="Disordered" evidence="4">
    <location>
        <begin position="222"/>
        <end position="260"/>
    </location>
</feature>
<reference evidence="6 7" key="1">
    <citation type="submission" date="2018-10" db="EMBL/GenBank/DDBJ databases">
        <title>Isolation, diversity and antibacterial activity of antinobacteria from the wheat rhizosphere soil.</title>
        <authorList>
            <person name="Sun T."/>
        </authorList>
    </citation>
    <scope>NUCLEOTIDE SEQUENCE [LARGE SCALE GENOMIC DNA]</scope>
    <source>
        <strain evidence="6 7">SJ-23</strain>
    </source>
</reference>
<gene>
    <name evidence="6" type="ORF">EDM22_01040</name>
</gene>
<dbReference type="Gene3D" id="1.10.10.10">
    <property type="entry name" value="Winged helix-like DNA-binding domain superfamily/Winged helix DNA-binding domain"/>
    <property type="match status" value="1"/>
</dbReference>
<dbReference type="GO" id="GO:0006355">
    <property type="term" value="P:regulation of DNA-templated transcription"/>
    <property type="evidence" value="ECO:0007669"/>
    <property type="project" value="InterPro"/>
</dbReference>